<dbReference type="Proteomes" id="UP000298615">
    <property type="component" value="Chromosome"/>
</dbReference>
<comment type="function">
    <text evidence="6">Part of the ABC transporter FtsEX involved in cellular division. Has ATPase activity. Essential for cell division and viability.</text>
</comment>
<keyword evidence="3" id="KW-0547">Nucleotide-binding</keyword>
<dbReference type="InterPro" id="IPR003439">
    <property type="entry name" value="ABC_transporter-like_ATP-bd"/>
</dbReference>
<organism evidence="7 8">
    <name type="scientific">Vagococcus zengguangii</name>
    <dbReference type="NCBI Taxonomy" id="2571750"/>
    <lineage>
        <taxon>Bacteria</taxon>
        <taxon>Bacillati</taxon>
        <taxon>Bacillota</taxon>
        <taxon>Bacilli</taxon>
        <taxon>Lactobacillales</taxon>
        <taxon>Enterococcaceae</taxon>
        <taxon>Vagococcus</taxon>
    </lineage>
</organism>
<evidence type="ECO:0000256" key="1">
    <source>
        <dbReference type="ARBA" id="ARBA00005417"/>
    </source>
</evidence>
<name>A0A4D7CRJ9_9ENTE</name>
<dbReference type="GO" id="GO:0016887">
    <property type="term" value="F:ATP hydrolysis activity"/>
    <property type="evidence" value="ECO:0007669"/>
    <property type="project" value="InterPro"/>
</dbReference>
<dbReference type="InterPro" id="IPR015854">
    <property type="entry name" value="ABC_transpr_LolD-like"/>
</dbReference>
<evidence type="ECO:0000256" key="5">
    <source>
        <dbReference type="ARBA" id="ARBA00049360"/>
    </source>
</evidence>
<dbReference type="KEGG" id="vao:FA707_07385"/>
<dbReference type="EMBL" id="CP039712">
    <property type="protein sequence ID" value="QCI86795.1"/>
    <property type="molecule type" value="Genomic_DNA"/>
</dbReference>
<dbReference type="PROSITE" id="PS00211">
    <property type="entry name" value="ABC_TRANSPORTER_1"/>
    <property type="match status" value="1"/>
</dbReference>
<keyword evidence="2" id="KW-0813">Transport</keyword>
<dbReference type="GO" id="GO:0005886">
    <property type="term" value="C:plasma membrane"/>
    <property type="evidence" value="ECO:0007669"/>
    <property type="project" value="TreeGrafter"/>
</dbReference>
<keyword evidence="8" id="KW-1185">Reference proteome</keyword>
<protein>
    <submittedName>
        <fullName evidence="7">ATP-binding cassette domain-containing protein</fullName>
    </submittedName>
</protein>
<dbReference type="InterPro" id="IPR003593">
    <property type="entry name" value="AAA+_ATPase"/>
</dbReference>
<accession>A0A4D7CRJ9</accession>
<evidence type="ECO:0000256" key="2">
    <source>
        <dbReference type="ARBA" id="ARBA00022448"/>
    </source>
</evidence>
<dbReference type="AlphaFoldDB" id="A0A4D7CRJ9"/>
<proteinExistence type="inferred from homology"/>
<evidence type="ECO:0000256" key="6">
    <source>
        <dbReference type="ARBA" id="ARBA00055994"/>
    </source>
</evidence>
<dbReference type="OrthoDB" id="9802264at2"/>
<dbReference type="FunFam" id="3.40.50.300:FF:000056">
    <property type="entry name" value="Cell division ATP-binding protein FtsE"/>
    <property type="match status" value="1"/>
</dbReference>
<reference evidence="7 8" key="1">
    <citation type="submission" date="2019-04" db="EMBL/GenBank/DDBJ databases">
        <title>Vagococcus sp. nov., isolated from faeces of yaks (Bos grunniens).</title>
        <authorList>
            <person name="Ge Y."/>
        </authorList>
    </citation>
    <scope>NUCLEOTIDE SEQUENCE [LARGE SCALE GENOMIC DNA]</scope>
    <source>
        <strain evidence="7 8">MN-17</strain>
    </source>
</reference>
<sequence>MIELKNISKIYQQNQKNITALNSVSLRIKPNEFFGLVGESGSGKSTLLKLMNRLEVPTSGDILINGQSLNQMNEQELRKMVQKTAMIFQQFNLLQNQTVKQNVKLPLKLQGKSDDALVANVLEFVGMTPFQDKYPVQLSGGQKQRVAIARALVTKPDILLCDEPTSALDSQNSFEVMKLLKQVQTEFGTTVIFVSHELPLIKQWCQRAGIMEKGNLLAVIEVEPEEVVTQSANYYQQVVEYLQ</sequence>
<comment type="catalytic activity">
    <reaction evidence="5">
        <text>ATP + H2O = ADP + phosphate + H(+)</text>
        <dbReference type="Rhea" id="RHEA:13065"/>
        <dbReference type="ChEBI" id="CHEBI:15377"/>
        <dbReference type="ChEBI" id="CHEBI:15378"/>
        <dbReference type="ChEBI" id="CHEBI:30616"/>
        <dbReference type="ChEBI" id="CHEBI:43474"/>
        <dbReference type="ChEBI" id="CHEBI:456216"/>
    </reaction>
</comment>
<evidence type="ECO:0000313" key="8">
    <source>
        <dbReference type="Proteomes" id="UP000298615"/>
    </source>
</evidence>
<dbReference type="SMART" id="SM00382">
    <property type="entry name" value="AAA"/>
    <property type="match status" value="1"/>
</dbReference>
<keyword evidence="4 7" id="KW-0067">ATP-binding</keyword>
<evidence type="ECO:0000313" key="7">
    <source>
        <dbReference type="EMBL" id="QCI86795.1"/>
    </source>
</evidence>
<dbReference type="PROSITE" id="PS50893">
    <property type="entry name" value="ABC_TRANSPORTER_2"/>
    <property type="match status" value="1"/>
</dbReference>
<dbReference type="InterPro" id="IPR027417">
    <property type="entry name" value="P-loop_NTPase"/>
</dbReference>
<dbReference type="RefSeq" id="WP_136953617.1">
    <property type="nucleotide sequence ID" value="NZ_CP039712.1"/>
</dbReference>
<dbReference type="Gene3D" id="3.40.50.300">
    <property type="entry name" value="P-loop containing nucleotide triphosphate hydrolases"/>
    <property type="match status" value="1"/>
</dbReference>
<dbReference type="GO" id="GO:0005524">
    <property type="term" value="F:ATP binding"/>
    <property type="evidence" value="ECO:0007669"/>
    <property type="project" value="UniProtKB-KW"/>
</dbReference>
<dbReference type="SUPFAM" id="SSF52540">
    <property type="entry name" value="P-loop containing nucleoside triphosphate hydrolases"/>
    <property type="match status" value="1"/>
</dbReference>
<gene>
    <name evidence="7" type="ORF">FA707_07385</name>
</gene>
<dbReference type="InterPro" id="IPR017871">
    <property type="entry name" value="ABC_transporter-like_CS"/>
</dbReference>
<comment type="similarity">
    <text evidence="1">Belongs to the ABC transporter superfamily.</text>
</comment>
<evidence type="ECO:0000256" key="3">
    <source>
        <dbReference type="ARBA" id="ARBA00022741"/>
    </source>
</evidence>
<dbReference type="GO" id="GO:0022857">
    <property type="term" value="F:transmembrane transporter activity"/>
    <property type="evidence" value="ECO:0007669"/>
    <property type="project" value="TreeGrafter"/>
</dbReference>
<evidence type="ECO:0000256" key="4">
    <source>
        <dbReference type="ARBA" id="ARBA00022840"/>
    </source>
</evidence>
<dbReference type="PANTHER" id="PTHR24220">
    <property type="entry name" value="IMPORT ATP-BINDING PROTEIN"/>
    <property type="match status" value="1"/>
</dbReference>
<dbReference type="Pfam" id="PF00005">
    <property type="entry name" value="ABC_tran"/>
    <property type="match status" value="1"/>
</dbReference>